<feature type="domain" description="Large polyvalent protein-associated" evidence="3">
    <location>
        <begin position="444"/>
        <end position="524"/>
    </location>
</feature>
<proteinExistence type="predicted"/>
<evidence type="ECO:0000313" key="5">
    <source>
        <dbReference type="EMBL" id="QBZ92916.1"/>
    </source>
</evidence>
<dbReference type="OrthoDB" id="279005at2"/>
<feature type="domain" description="TraI-like middle" evidence="4">
    <location>
        <begin position="191"/>
        <end position="273"/>
    </location>
</feature>
<dbReference type="AlphaFoldDB" id="A0A4P7PQ04"/>
<geneLocation type="plasmid" evidence="6">
    <name>p11k1</name>
</geneLocation>
<dbReference type="InterPro" id="IPR040677">
    <property type="entry name" value="LPD7"/>
</dbReference>
<dbReference type="InterPro" id="IPR054462">
    <property type="entry name" value="TraI_M"/>
</dbReference>
<evidence type="ECO:0000313" key="6">
    <source>
        <dbReference type="Proteomes" id="UP000296468"/>
    </source>
</evidence>
<evidence type="ECO:0000259" key="2">
    <source>
        <dbReference type="Pfam" id="PF03432"/>
    </source>
</evidence>
<feature type="region of interest" description="Disordered" evidence="1">
    <location>
        <begin position="163"/>
        <end position="197"/>
    </location>
</feature>
<feature type="region of interest" description="Disordered" evidence="1">
    <location>
        <begin position="534"/>
        <end position="556"/>
    </location>
</feature>
<reference evidence="5 6" key="1">
    <citation type="journal article" date="2019" name="Front. Microbiol.">
        <title>In silico and Genetic Analyses of Cyclic Lipopeptide Synthetic Gene Clusters in Pseudomonas sp. 11K1.</title>
        <authorList>
            <person name="Zhao H."/>
            <person name="Liu Y.P."/>
            <person name="Zhang L.Q."/>
        </authorList>
    </citation>
    <scope>NUCLEOTIDE SEQUENCE [LARGE SCALE GENOMIC DNA]</scope>
    <source>
        <strain evidence="5 6">11K1</strain>
        <plasmid evidence="6">p11k1</plasmid>
    </source>
</reference>
<dbReference type="Pfam" id="PF18821">
    <property type="entry name" value="LPD7"/>
    <property type="match status" value="1"/>
</dbReference>
<dbReference type="Proteomes" id="UP000296468">
    <property type="component" value="Plasmid p11K1"/>
</dbReference>
<dbReference type="KEGG" id="pvk:EPZ47_29935"/>
<dbReference type="EMBL" id="CP035089">
    <property type="protein sequence ID" value="QBZ92916.1"/>
    <property type="molecule type" value="Genomic_DNA"/>
</dbReference>
<organism evidence="5 6">
    <name type="scientific">Pseudomonas viciae</name>
    <dbReference type="NCBI Taxonomy" id="2505979"/>
    <lineage>
        <taxon>Bacteria</taxon>
        <taxon>Pseudomonadati</taxon>
        <taxon>Pseudomonadota</taxon>
        <taxon>Gammaproteobacteria</taxon>
        <taxon>Pseudomonadales</taxon>
        <taxon>Pseudomonadaceae</taxon>
        <taxon>Pseudomonas</taxon>
    </lineage>
</organism>
<dbReference type="InterPro" id="IPR049751">
    <property type="entry name" value="TraI/MobA_relaxases"/>
</dbReference>
<dbReference type="RefSeq" id="WP_135848093.1">
    <property type="nucleotide sequence ID" value="NZ_CP035089.1"/>
</dbReference>
<evidence type="ECO:0000259" key="4">
    <source>
        <dbReference type="Pfam" id="PF22863"/>
    </source>
</evidence>
<dbReference type="InterPro" id="IPR005094">
    <property type="entry name" value="Endonuclease_MobA/VirD2"/>
</dbReference>
<sequence>MIFKKVKADRVKSKAKHVRDLTDYIRDPAKTNPGEEVAYAGARGFFSSRHGTQQNEMIALALDAPKSKNPINHYILSWREGEYPTPEQIEQAVDVFLAELELSEHQAIYALHQDTDNQHLHIAVNRVHPDTLKVIKPNKGFDIEAGHRAIAKIESLQGWQSEQNARYQMEDGETSRRAVPGNEKQPSQPRRDMEVRTGEKSAERIGIEQAGPIIQAAASWSELHTRLNECGMRYERKGSGAVIWIGHVVVKASSADRGASLAALQKRLGKFQAADQVHDKAPTVDPVQLKPGERSPRWTEYIQARRTHYDSKNRAQIRMRERQQIERDAVAKQQREQRIELMAGNWKGRGDAMNALRSLIAAQQASTRANMTDRYRQQREDLQQYYRPFPSYEEWLRAEISDQAADQWRYRDNYSGEIPARLVGDIHVPPRLQDIRDYVGEIRGSDVVYRLAGADKASPAFLDRGRQVTVYDHNSDATILAAMQLSREKWGSFTVTGTDEYKAQCVRLAAQHGFTLNNPELQEALGVERELLNQDLPGVPQSGQGSSRTGRPPRMR</sequence>
<dbReference type="Pfam" id="PF03432">
    <property type="entry name" value="Relaxase"/>
    <property type="match status" value="1"/>
</dbReference>
<accession>A0A4P7PQ04</accession>
<evidence type="ECO:0000259" key="3">
    <source>
        <dbReference type="Pfam" id="PF18821"/>
    </source>
</evidence>
<protein>
    <submittedName>
        <fullName evidence="5">Polyprotein</fullName>
    </submittedName>
</protein>
<gene>
    <name evidence="5" type="ORF">EPZ47_29935</name>
</gene>
<name>A0A4P7PQ04_9PSED</name>
<feature type="domain" description="MobA/VirD2-like nuclease" evidence="2">
    <location>
        <begin position="24"/>
        <end position="159"/>
    </location>
</feature>
<evidence type="ECO:0000256" key="1">
    <source>
        <dbReference type="SAM" id="MobiDB-lite"/>
    </source>
</evidence>
<dbReference type="NCBIfam" id="NF041893">
    <property type="entry name" value="TraI_MobP_relax"/>
    <property type="match status" value="1"/>
</dbReference>
<keyword evidence="5" id="KW-0614">Plasmid</keyword>
<dbReference type="Pfam" id="PF22863">
    <property type="entry name" value="TraI_middle"/>
    <property type="match status" value="1"/>
</dbReference>